<dbReference type="EMBL" id="RFFG01000057">
    <property type="protein sequence ID" value="RMI40216.1"/>
    <property type="molecule type" value="Genomic_DNA"/>
</dbReference>
<organism evidence="3 4">
    <name type="scientific">Actinomadura harenae</name>
    <dbReference type="NCBI Taxonomy" id="2483351"/>
    <lineage>
        <taxon>Bacteria</taxon>
        <taxon>Bacillati</taxon>
        <taxon>Actinomycetota</taxon>
        <taxon>Actinomycetes</taxon>
        <taxon>Streptosporangiales</taxon>
        <taxon>Thermomonosporaceae</taxon>
        <taxon>Actinomadura</taxon>
    </lineage>
</organism>
<feature type="transmembrane region" description="Helical" evidence="1">
    <location>
        <begin position="32"/>
        <end position="54"/>
    </location>
</feature>
<comment type="caution">
    <text evidence="3">The sequence shown here is derived from an EMBL/GenBank/DDBJ whole genome shotgun (WGS) entry which is preliminary data.</text>
</comment>
<sequence length="203" mass="22035">MGETLVHDLIEETHARQQSRRTALAEFRPRRVLLLGGTGLLLAVAAGGTAVQVLSTMVGTPIRIVPVGPVAHALRRAAWHDGPVLAVAGAVAVAGALLLLGLVPGRPRREPLRGTDGRLAGGVSRRDLRRVLADAALDVPGVDRARVRLRGGFRRRVVVRAATRYRNPANCADLVRQAVRARLDGFDLMRDRRVVVRLSWRDD</sequence>
<protein>
    <recommendedName>
        <fullName evidence="2">DUF6286 domain-containing protein</fullName>
    </recommendedName>
</protein>
<name>A0A3M2LSY5_9ACTN</name>
<evidence type="ECO:0000256" key="1">
    <source>
        <dbReference type="SAM" id="Phobius"/>
    </source>
</evidence>
<dbReference type="Pfam" id="PF19803">
    <property type="entry name" value="DUF6286"/>
    <property type="match status" value="1"/>
</dbReference>
<feature type="domain" description="DUF6286" evidence="2">
    <location>
        <begin position="95"/>
        <end position="198"/>
    </location>
</feature>
<keyword evidence="1" id="KW-0812">Transmembrane</keyword>
<keyword evidence="1" id="KW-1133">Transmembrane helix</keyword>
<feature type="transmembrane region" description="Helical" evidence="1">
    <location>
        <begin position="84"/>
        <end position="103"/>
    </location>
</feature>
<evidence type="ECO:0000313" key="3">
    <source>
        <dbReference type="EMBL" id="RMI40216.1"/>
    </source>
</evidence>
<evidence type="ECO:0000259" key="2">
    <source>
        <dbReference type="Pfam" id="PF19803"/>
    </source>
</evidence>
<evidence type="ECO:0000313" key="4">
    <source>
        <dbReference type="Proteomes" id="UP000282674"/>
    </source>
</evidence>
<proteinExistence type="predicted"/>
<gene>
    <name evidence="3" type="ORF">EBO15_27345</name>
</gene>
<reference evidence="3 4" key="1">
    <citation type="submission" date="2018-10" db="EMBL/GenBank/DDBJ databases">
        <title>Isolation from soil.</title>
        <authorList>
            <person name="Hu J."/>
        </authorList>
    </citation>
    <scope>NUCLEOTIDE SEQUENCE [LARGE SCALE GENOMIC DNA]</scope>
    <source>
        <strain evidence="3 4">NEAU-Ht49</strain>
    </source>
</reference>
<dbReference type="AlphaFoldDB" id="A0A3M2LSY5"/>
<keyword evidence="4" id="KW-1185">Reference proteome</keyword>
<dbReference type="InterPro" id="IPR046253">
    <property type="entry name" value="DUF6286"/>
</dbReference>
<keyword evidence="1" id="KW-0472">Membrane</keyword>
<accession>A0A3M2LSY5</accession>
<dbReference type="Proteomes" id="UP000282674">
    <property type="component" value="Unassembled WGS sequence"/>
</dbReference>